<dbReference type="InterPro" id="IPR002048">
    <property type="entry name" value="EF_hand_dom"/>
</dbReference>
<protein>
    <recommendedName>
        <fullName evidence="2">EF-hand domain-containing protein</fullName>
    </recommendedName>
</protein>
<dbReference type="GO" id="GO:0005509">
    <property type="term" value="F:calcium ion binding"/>
    <property type="evidence" value="ECO:0007669"/>
    <property type="project" value="InterPro"/>
</dbReference>
<dbReference type="Proteomes" id="UP000029981">
    <property type="component" value="Chromosome 2"/>
</dbReference>
<dbReference type="PROSITE" id="PS50222">
    <property type="entry name" value="EF_HAND_2"/>
    <property type="match status" value="1"/>
</dbReference>
<dbReference type="InterPro" id="IPR018247">
    <property type="entry name" value="EF_Hand_1_Ca_BS"/>
</dbReference>
<reference evidence="3 4" key="1">
    <citation type="journal article" date="2009" name="Nat. Genet.">
        <title>The genome of the cucumber, Cucumis sativus L.</title>
        <authorList>
            <person name="Huang S."/>
            <person name="Li R."/>
            <person name="Zhang Z."/>
            <person name="Li L."/>
            <person name="Gu X."/>
            <person name="Fan W."/>
            <person name="Lucas W.J."/>
            <person name="Wang X."/>
            <person name="Xie B."/>
            <person name="Ni P."/>
            <person name="Ren Y."/>
            <person name="Zhu H."/>
            <person name="Li J."/>
            <person name="Lin K."/>
            <person name="Jin W."/>
            <person name="Fei Z."/>
            <person name="Li G."/>
            <person name="Staub J."/>
            <person name="Kilian A."/>
            <person name="van der Vossen E.A."/>
            <person name="Wu Y."/>
            <person name="Guo J."/>
            <person name="He J."/>
            <person name="Jia Z."/>
            <person name="Ren Y."/>
            <person name="Tian G."/>
            <person name="Lu Y."/>
            <person name="Ruan J."/>
            <person name="Qian W."/>
            <person name="Wang M."/>
            <person name="Huang Q."/>
            <person name="Li B."/>
            <person name="Xuan Z."/>
            <person name="Cao J."/>
            <person name="Asan"/>
            <person name="Wu Z."/>
            <person name="Zhang J."/>
            <person name="Cai Q."/>
            <person name="Bai Y."/>
            <person name="Zhao B."/>
            <person name="Han Y."/>
            <person name="Li Y."/>
            <person name="Li X."/>
            <person name="Wang S."/>
            <person name="Shi Q."/>
            <person name="Liu S."/>
            <person name="Cho W.K."/>
            <person name="Kim J.Y."/>
            <person name="Xu Y."/>
            <person name="Heller-Uszynska K."/>
            <person name="Miao H."/>
            <person name="Cheng Z."/>
            <person name="Zhang S."/>
            <person name="Wu J."/>
            <person name="Yang Y."/>
            <person name="Kang H."/>
            <person name="Li M."/>
            <person name="Liang H."/>
            <person name="Ren X."/>
            <person name="Shi Z."/>
            <person name="Wen M."/>
            <person name="Jian M."/>
            <person name="Yang H."/>
            <person name="Zhang G."/>
            <person name="Yang Z."/>
            <person name="Chen R."/>
            <person name="Liu S."/>
            <person name="Li J."/>
            <person name="Ma L."/>
            <person name="Liu H."/>
            <person name="Zhou Y."/>
            <person name="Zhao J."/>
            <person name="Fang X."/>
            <person name="Li G."/>
            <person name="Fang L."/>
            <person name="Li Y."/>
            <person name="Liu D."/>
            <person name="Zheng H."/>
            <person name="Zhang Y."/>
            <person name="Qin N."/>
            <person name="Li Z."/>
            <person name="Yang G."/>
            <person name="Yang S."/>
            <person name="Bolund L."/>
            <person name="Kristiansen K."/>
            <person name="Zheng H."/>
            <person name="Li S."/>
            <person name="Zhang X."/>
            <person name="Yang H."/>
            <person name="Wang J."/>
            <person name="Sun R."/>
            <person name="Zhang B."/>
            <person name="Jiang S."/>
            <person name="Wang J."/>
            <person name="Du Y."/>
            <person name="Li S."/>
        </authorList>
    </citation>
    <scope>NUCLEOTIDE SEQUENCE [LARGE SCALE GENOMIC DNA]</scope>
    <source>
        <strain evidence="4">cv. 9930</strain>
    </source>
</reference>
<evidence type="ECO:0000313" key="4">
    <source>
        <dbReference type="Proteomes" id="UP000029981"/>
    </source>
</evidence>
<dbReference type="Gramene" id="KGN62522">
    <property type="protein sequence ID" value="KGN62522"/>
    <property type="gene ID" value="Csa_2G359910"/>
</dbReference>
<evidence type="ECO:0000256" key="1">
    <source>
        <dbReference type="ARBA" id="ARBA00022837"/>
    </source>
</evidence>
<sequence>MSVSRSQLNLSRDEMIKKIFEEYDVDGDGTLTKQEVMQAMDAMGFKILFQMTQFGISFADRDDDGKVDQDELEKLIDCVIRFQTRKRVCRRPVNSTEKTR</sequence>
<reference evidence="3 4" key="2">
    <citation type="journal article" date="2009" name="PLoS ONE">
        <title>An integrated genetic and cytogenetic map of the cucumber genome.</title>
        <authorList>
            <person name="Ren Y."/>
            <person name="Zhang Z."/>
            <person name="Liu J."/>
            <person name="Staub J.E."/>
            <person name="Han Y."/>
            <person name="Cheng Z."/>
            <person name="Li X."/>
            <person name="Lu J."/>
            <person name="Miao H."/>
            <person name="Kang H."/>
            <person name="Xie B."/>
            <person name="Gu X."/>
            <person name="Wang X."/>
            <person name="Du Y."/>
            <person name="Jin W."/>
            <person name="Huang S."/>
        </authorList>
    </citation>
    <scope>NUCLEOTIDE SEQUENCE [LARGE SCALE GENOMIC DNA]</scope>
    <source>
        <strain evidence="4">cv. 9930</strain>
    </source>
</reference>
<dbReference type="AlphaFoldDB" id="A0A0A0LP50"/>
<dbReference type="PROSITE" id="PS00018">
    <property type="entry name" value="EF_HAND_1"/>
    <property type="match status" value="2"/>
</dbReference>
<keyword evidence="1" id="KW-0106">Calcium</keyword>
<evidence type="ECO:0000259" key="2">
    <source>
        <dbReference type="PROSITE" id="PS50222"/>
    </source>
</evidence>
<proteinExistence type="predicted"/>
<accession>A0A0A0LP50</accession>
<feature type="domain" description="EF-hand" evidence="2">
    <location>
        <begin position="11"/>
        <end position="46"/>
    </location>
</feature>
<dbReference type="Pfam" id="PF13499">
    <property type="entry name" value="EF-hand_7"/>
    <property type="match status" value="1"/>
</dbReference>
<evidence type="ECO:0000313" key="3">
    <source>
        <dbReference type="EMBL" id="KGN62522.1"/>
    </source>
</evidence>
<dbReference type="SUPFAM" id="SSF47473">
    <property type="entry name" value="EF-hand"/>
    <property type="match status" value="1"/>
</dbReference>
<dbReference type="CDD" id="cd00051">
    <property type="entry name" value="EFh"/>
    <property type="match status" value="1"/>
</dbReference>
<organism evidence="3 4">
    <name type="scientific">Cucumis sativus</name>
    <name type="common">Cucumber</name>
    <dbReference type="NCBI Taxonomy" id="3659"/>
    <lineage>
        <taxon>Eukaryota</taxon>
        <taxon>Viridiplantae</taxon>
        <taxon>Streptophyta</taxon>
        <taxon>Embryophyta</taxon>
        <taxon>Tracheophyta</taxon>
        <taxon>Spermatophyta</taxon>
        <taxon>Magnoliopsida</taxon>
        <taxon>eudicotyledons</taxon>
        <taxon>Gunneridae</taxon>
        <taxon>Pentapetalae</taxon>
        <taxon>rosids</taxon>
        <taxon>fabids</taxon>
        <taxon>Cucurbitales</taxon>
        <taxon>Cucurbitaceae</taxon>
        <taxon>Benincaseae</taxon>
        <taxon>Cucumis</taxon>
    </lineage>
</organism>
<reference evidence="3 4" key="4">
    <citation type="journal article" date="2011" name="BMC Genomics">
        <title>RNA-Seq improves annotation of protein-coding genes in the cucumber genome.</title>
        <authorList>
            <person name="Li Z."/>
            <person name="Zhang Z."/>
            <person name="Yan P."/>
            <person name="Huang S."/>
            <person name="Fei Z."/>
            <person name="Lin K."/>
        </authorList>
    </citation>
    <scope>NUCLEOTIDE SEQUENCE [LARGE SCALE GENOMIC DNA]</scope>
    <source>
        <strain evidence="4">cv. 9930</strain>
    </source>
</reference>
<gene>
    <name evidence="3" type="ORF">Csa_2G359910</name>
</gene>
<dbReference type="EMBL" id="CM002923">
    <property type="protein sequence ID" value="KGN62522.1"/>
    <property type="molecule type" value="Genomic_DNA"/>
</dbReference>
<reference evidence="3 4" key="3">
    <citation type="journal article" date="2010" name="BMC Genomics">
        <title>Transcriptome sequencing and comparative analysis of cucumber flowers with different sex types.</title>
        <authorList>
            <person name="Guo S."/>
            <person name="Zheng Y."/>
            <person name="Joung J.G."/>
            <person name="Liu S."/>
            <person name="Zhang Z."/>
            <person name="Crasta O.R."/>
            <person name="Sobral B.W."/>
            <person name="Xu Y."/>
            <person name="Huang S."/>
            <person name="Fei Z."/>
        </authorList>
    </citation>
    <scope>NUCLEOTIDE SEQUENCE [LARGE SCALE GENOMIC DNA]</scope>
    <source>
        <strain evidence="4">cv. 9930</strain>
    </source>
</reference>
<dbReference type="Gene3D" id="1.10.238.10">
    <property type="entry name" value="EF-hand"/>
    <property type="match status" value="1"/>
</dbReference>
<dbReference type="SMART" id="SM00054">
    <property type="entry name" value="EFh"/>
    <property type="match status" value="2"/>
</dbReference>
<keyword evidence="4" id="KW-1185">Reference proteome</keyword>
<dbReference type="STRING" id="3659.A0A0A0LP50"/>
<dbReference type="InterPro" id="IPR011992">
    <property type="entry name" value="EF-hand-dom_pair"/>
</dbReference>
<name>A0A0A0LP50_CUCSA</name>